<dbReference type="AlphaFoldDB" id="A0A5D3FBD9"/>
<dbReference type="EMBL" id="VSRQ01000007">
    <property type="protein sequence ID" value="TYK45156.1"/>
    <property type="molecule type" value="Genomic_DNA"/>
</dbReference>
<evidence type="ECO:0008006" key="3">
    <source>
        <dbReference type="Google" id="ProtNLM"/>
    </source>
</evidence>
<reference evidence="1 2" key="1">
    <citation type="submission" date="2019-08" db="EMBL/GenBank/DDBJ databases">
        <title>Actinomadura sp. nov. CYP1-5 isolated from mountain soil.</title>
        <authorList>
            <person name="Songsumanus A."/>
            <person name="Kuncharoen N."/>
            <person name="Kudo T."/>
            <person name="Yuki M."/>
            <person name="Igarashi Y."/>
            <person name="Tanasupawat S."/>
        </authorList>
    </citation>
    <scope>NUCLEOTIDE SEQUENCE [LARGE SCALE GENOMIC DNA]</scope>
    <source>
        <strain evidence="1 2">CYP1-5</strain>
    </source>
</reference>
<name>A0A5D3FBD9_9ACTN</name>
<organism evidence="1 2">
    <name type="scientific">Actinomadura decatromicini</name>
    <dbReference type="NCBI Taxonomy" id="2604572"/>
    <lineage>
        <taxon>Bacteria</taxon>
        <taxon>Bacillati</taxon>
        <taxon>Actinomycetota</taxon>
        <taxon>Actinomycetes</taxon>
        <taxon>Streptosporangiales</taxon>
        <taxon>Thermomonosporaceae</taxon>
        <taxon>Actinomadura</taxon>
    </lineage>
</organism>
<proteinExistence type="predicted"/>
<keyword evidence="2" id="KW-1185">Reference proteome</keyword>
<dbReference type="Proteomes" id="UP000323505">
    <property type="component" value="Unassembled WGS sequence"/>
</dbReference>
<evidence type="ECO:0000313" key="1">
    <source>
        <dbReference type="EMBL" id="TYK45156.1"/>
    </source>
</evidence>
<accession>A0A5D3FBD9</accession>
<comment type="caution">
    <text evidence="1">The sequence shown here is derived from an EMBL/GenBank/DDBJ whole genome shotgun (WGS) entry which is preliminary data.</text>
</comment>
<gene>
    <name evidence="1" type="ORF">FXF68_31240</name>
</gene>
<dbReference type="RefSeq" id="WP_148765541.1">
    <property type="nucleotide sequence ID" value="NZ_VSRQ01000007.1"/>
</dbReference>
<sequence>MVDAETLLVGWLSSWLEGEEQPGTVSTETPAGFETQLPWIQVVRIGGGYDGFRLDRPEIDVDAYAADGVAAAALALRIQQALHDGLARTATGGAVVTAVDTITGPHQVPHDNPALRRYTATYQFTLHPQ</sequence>
<protein>
    <recommendedName>
        <fullName evidence="3">DUF3168 domain-containing protein</fullName>
    </recommendedName>
</protein>
<evidence type="ECO:0000313" key="2">
    <source>
        <dbReference type="Proteomes" id="UP000323505"/>
    </source>
</evidence>